<dbReference type="PANTHER" id="PTHR47863:SF4">
    <property type="entry name" value="RING_FYVE_PHD ZINC FINGER SUPERFAMILY PROTEIN"/>
    <property type="match status" value="1"/>
</dbReference>
<dbReference type="SUPFAM" id="SSF57903">
    <property type="entry name" value="FYVE/PHD zinc finger"/>
    <property type="match status" value="1"/>
</dbReference>
<dbReference type="InterPro" id="IPR019787">
    <property type="entry name" value="Znf_PHD-finger"/>
</dbReference>
<dbReference type="PROSITE" id="PS50016">
    <property type="entry name" value="ZF_PHD_2"/>
    <property type="match status" value="1"/>
</dbReference>
<feature type="domain" description="PHD-type" evidence="6">
    <location>
        <begin position="398"/>
        <end position="447"/>
    </location>
</feature>
<dbReference type="AlphaFoldDB" id="A0A9Q0J969"/>
<dbReference type="GO" id="GO:0008270">
    <property type="term" value="F:zinc ion binding"/>
    <property type="evidence" value="ECO:0007669"/>
    <property type="project" value="UniProtKB-KW"/>
</dbReference>
<keyword evidence="1" id="KW-0479">Metal-binding</keyword>
<keyword evidence="2 4" id="KW-0863">Zinc-finger</keyword>
<keyword evidence="8" id="KW-1185">Reference proteome</keyword>
<name>A0A9Q0J969_9ROSI</name>
<feature type="region of interest" description="Disordered" evidence="5">
    <location>
        <begin position="296"/>
        <end position="318"/>
    </location>
</feature>
<sequence length="477" mass="52090">MGDNSSADSSLIWLWIIEYLASSPEVNSSIVHELIDIAPECPVDLAKNTRERVALRCLEDLFGLRNGVEDDVLSTSGSKIVFDLSRSCEDVVQSVLKDTSASNLNREEYLLKWDIRPFIMHKRASMPKCALEQLRDKISEGVDPCAASLKEIGGLAGTDGKGDTISRGNGDITGHAEVIGESGNNAQMMTLKVNETVLPVQNDNVDAIDDSNSQNSLSSKRDRSSTEILVGNCSQKQCMAHGDDLHLNVAKRFRQSPGTVAVDAVQCNERESAHNADEMPESTVRDRLQQYVLMDEGDDPEPRTSNGESFEQKIDSEGEDDRLCVDEQEMSNSASQEGFHAKINVDGGIERIGEKDLPGLCNLHENEKADVAVEKSNFSGSPCMSTPKSLETADWIEQNLCAKCGKDGQFLACSSGDCQLVVHEVCLGSSATFNESGKFYCAFCVYAAAVSEYLEVEQQASQAKKELCAFFQYAFGT</sequence>
<evidence type="ECO:0000256" key="5">
    <source>
        <dbReference type="SAM" id="MobiDB-lite"/>
    </source>
</evidence>
<dbReference type="PANTHER" id="PTHR47863">
    <property type="entry name" value="RING/FYVE/PHD ZINC FINGER SUPERFAMILY PROTEIN"/>
    <property type="match status" value="1"/>
</dbReference>
<evidence type="ECO:0000259" key="6">
    <source>
        <dbReference type="PROSITE" id="PS50016"/>
    </source>
</evidence>
<protein>
    <recommendedName>
        <fullName evidence="6">PHD-type domain-containing protein</fullName>
    </recommendedName>
</protein>
<evidence type="ECO:0000313" key="7">
    <source>
        <dbReference type="EMBL" id="KAJ4834076.1"/>
    </source>
</evidence>
<evidence type="ECO:0000256" key="4">
    <source>
        <dbReference type="PROSITE-ProRule" id="PRU00146"/>
    </source>
</evidence>
<dbReference type="SMART" id="SM00249">
    <property type="entry name" value="PHD"/>
    <property type="match status" value="1"/>
</dbReference>
<reference evidence="7" key="2">
    <citation type="journal article" date="2023" name="Plants (Basel)">
        <title>Annotation of the Turnera subulata (Passifloraceae) Draft Genome Reveals the S-Locus Evolved after the Divergence of Turneroideae from Passifloroideae in a Stepwise Manner.</title>
        <authorList>
            <person name="Henning P.M."/>
            <person name="Roalson E.H."/>
            <person name="Mir W."/>
            <person name="McCubbin A.G."/>
            <person name="Shore J.S."/>
        </authorList>
    </citation>
    <scope>NUCLEOTIDE SEQUENCE</scope>
    <source>
        <strain evidence="7">F60SS</strain>
    </source>
</reference>
<proteinExistence type="predicted"/>
<feature type="region of interest" description="Disordered" evidence="5">
    <location>
        <begin position="205"/>
        <end position="225"/>
    </location>
</feature>
<organism evidence="7 8">
    <name type="scientific">Turnera subulata</name>
    <dbReference type="NCBI Taxonomy" id="218843"/>
    <lineage>
        <taxon>Eukaryota</taxon>
        <taxon>Viridiplantae</taxon>
        <taxon>Streptophyta</taxon>
        <taxon>Embryophyta</taxon>
        <taxon>Tracheophyta</taxon>
        <taxon>Spermatophyta</taxon>
        <taxon>Magnoliopsida</taxon>
        <taxon>eudicotyledons</taxon>
        <taxon>Gunneridae</taxon>
        <taxon>Pentapetalae</taxon>
        <taxon>rosids</taxon>
        <taxon>fabids</taxon>
        <taxon>Malpighiales</taxon>
        <taxon>Passifloraceae</taxon>
        <taxon>Turnera</taxon>
    </lineage>
</organism>
<dbReference type="Gene3D" id="3.30.40.10">
    <property type="entry name" value="Zinc/RING finger domain, C3HC4 (zinc finger)"/>
    <property type="match status" value="1"/>
</dbReference>
<evidence type="ECO:0000256" key="2">
    <source>
        <dbReference type="ARBA" id="ARBA00022771"/>
    </source>
</evidence>
<evidence type="ECO:0000313" key="8">
    <source>
        <dbReference type="Proteomes" id="UP001141552"/>
    </source>
</evidence>
<dbReference type="InterPro" id="IPR001965">
    <property type="entry name" value="Znf_PHD"/>
</dbReference>
<dbReference type="EMBL" id="JAKUCV010004786">
    <property type="protein sequence ID" value="KAJ4834076.1"/>
    <property type="molecule type" value="Genomic_DNA"/>
</dbReference>
<dbReference type="InterPro" id="IPR013083">
    <property type="entry name" value="Znf_RING/FYVE/PHD"/>
</dbReference>
<dbReference type="InterPro" id="IPR011011">
    <property type="entry name" value="Znf_FYVE_PHD"/>
</dbReference>
<feature type="compositionally biased region" description="Polar residues" evidence="5">
    <location>
        <begin position="205"/>
        <end position="218"/>
    </location>
</feature>
<evidence type="ECO:0000256" key="3">
    <source>
        <dbReference type="ARBA" id="ARBA00022833"/>
    </source>
</evidence>
<evidence type="ECO:0000256" key="1">
    <source>
        <dbReference type="ARBA" id="ARBA00022723"/>
    </source>
</evidence>
<dbReference type="OrthoDB" id="608866at2759"/>
<accession>A0A9Q0J969</accession>
<keyword evidence="3" id="KW-0862">Zinc</keyword>
<gene>
    <name evidence="7" type="ORF">Tsubulata_016274</name>
</gene>
<dbReference type="InterPro" id="IPR019786">
    <property type="entry name" value="Zinc_finger_PHD-type_CS"/>
</dbReference>
<dbReference type="PROSITE" id="PS01359">
    <property type="entry name" value="ZF_PHD_1"/>
    <property type="match status" value="1"/>
</dbReference>
<reference evidence="7" key="1">
    <citation type="submission" date="2022-02" db="EMBL/GenBank/DDBJ databases">
        <authorList>
            <person name="Henning P.M."/>
            <person name="McCubbin A.G."/>
            <person name="Shore J.S."/>
        </authorList>
    </citation>
    <scope>NUCLEOTIDE SEQUENCE</scope>
    <source>
        <strain evidence="7">F60SS</strain>
        <tissue evidence="7">Leaves</tissue>
    </source>
</reference>
<dbReference type="Proteomes" id="UP001141552">
    <property type="component" value="Unassembled WGS sequence"/>
</dbReference>
<comment type="caution">
    <text evidence="7">The sequence shown here is derived from an EMBL/GenBank/DDBJ whole genome shotgun (WGS) entry which is preliminary data.</text>
</comment>